<reference evidence="3" key="1">
    <citation type="journal article" date="2015" name="Nature">
        <title>Complex archaea that bridge the gap between prokaryotes and eukaryotes.</title>
        <authorList>
            <person name="Spang A."/>
            <person name="Saw J.H."/>
            <person name="Jorgensen S.L."/>
            <person name="Zaremba-Niedzwiedzka K."/>
            <person name="Martijn J."/>
            <person name="Lind A.E."/>
            <person name="van Eijk R."/>
            <person name="Schleper C."/>
            <person name="Guy L."/>
            <person name="Ettema T.J."/>
        </authorList>
    </citation>
    <scope>NUCLEOTIDE SEQUENCE</scope>
</reference>
<dbReference type="GO" id="GO:0006098">
    <property type="term" value="P:pentose-phosphate shunt"/>
    <property type="evidence" value="ECO:0007669"/>
    <property type="project" value="InterPro"/>
</dbReference>
<protein>
    <recommendedName>
        <fullName evidence="2">Glucosamine/galactosamine-6-phosphate isomerase domain-containing protein</fullName>
    </recommendedName>
</protein>
<dbReference type="InterPro" id="IPR037171">
    <property type="entry name" value="NagB/RpiA_transferase-like"/>
</dbReference>
<name>A0A0F9L8L4_9ZZZZ</name>
<dbReference type="Pfam" id="PF01182">
    <property type="entry name" value="Glucosamine_iso"/>
    <property type="match status" value="1"/>
</dbReference>
<dbReference type="PANTHER" id="PTHR11054:SF0">
    <property type="entry name" value="6-PHOSPHOGLUCONOLACTONASE"/>
    <property type="match status" value="1"/>
</dbReference>
<evidence type="ECO:0000259" key="2">
    <source>
        <dbReference type="Pfam" id="PF01182"/>
    </source>
</evidence>
<comment type="similarity">
    <text evidence="1">Belongs to the glucosamine/galactosamine-6-phosphate isomerase family. 6-phosphogluconolactonase subfamily.</text>
</comment>
<dbReference type="NCBIfam" id="TIGR01198">
    <property type="entry name" value="pgl"/>
    <property type="match status" value="1"/>
</dbReference>
<dbReference type="PANTHER" id="PTHR11054">
    <property type="entry name" value="6-PHOSPHOGLUCONOLACTONASE"/>
    <property type="match status" value="1"/>
</dbReference>
<dbReference type="Gene3D" id="3.40.50.1360">
    <property type="match status" value="1"/>
</dbReference>
<feature type="domain" description="Glucosamine/galactosamine-6-phosphate isomerase" evidence="2">
    <location>
        <begin position="10"/>
        <end position="231"/>
    </location>
</feature>
<organism evidence="3">
    <name type="scientific">marine sediment metagenome</name>
    <dbReference type="NCBI Taxonomy" id="412755"/>
    <lineage>
        <taxon>unclassified sequences</taxon>
        <taxon>metagenomes</taxon>
        <taxon>ecological metagenomes</taxon>
    </lineage>
</organism>
<proteinExistence type="inferred from homology"/>
<evidence type="ECO:0000313" key="3">
    <source>
        <dbReference type="EMBL" id="KKM91224.1"/>
    </source>
</evidence>
<dbReference type="GO" id="GO:0005975">
    <property type="term" value="P:carbohydrate metabolic process"/>
    <property type="evidence" value="ECO:0007669"/>
    <property type="project" value="InterPro"/>
</dbReference>
<dbReference type="InterPro" id="IPR039104">
    <property type="entry name" value="6PGL"/>
</dbReference>
<gene>
    <name evidence="3" type="ORF">LCGC14_1230690</name>
</gene>
<dbReference type="InterPro" id="IPR006148">
    <property type="entry name" value="Glc/Gal-6P_isomerase"/>
</dbReference>
<dbReference type="GO" id="GO:0017057">
    <property type="term" value="F:6-phosphogluconolactonase activity"/>
    <property type="evidence" value="ECO:0007669"/>
    <property type="project" value="InterPro"/>
</dbReference>
<dbReference type="SUPFAM" id="SSF100950">
    <property type="entry name" value="NagB/RpiA/CoA transferase-like"/>
    <property type="match status" value="1"/>
</dbReference>
<evidence type="ECO:0000256" key="1">
    <source>
        <dbReference type="ARBA" id="ARBA00010662"/>
    </source>
</evidence>
<dbReference type="CDD" id="cd01400">
    <property type="entry name" value="6PGL"/>
    <property type="match status" value="1"/>
</dbReference>
<sequence>MEKRIHVYPNKEKLVAATAERVINLIGQAIQENGLCNIALAGGNTPREVYSMLAANSYRDRVDWNGLHLFWGDERMVPPEHQDSNFRMVQQTLLEHIKIPDGNVHRIRGEITPEQAAAEYTELLHDHFREDSPHFDLILLGIGEDGHTASLFPDTDAIEECERHAVAVFVPRLNTWRVTLTLPVLNAAREVIFLVSGNSKSNIIQRIMSVKQPTKDLPATMVNPENGTLRWMLDSDAAALINKNAKEVMFP</sequence>
<dbReference type="AlphaFoldDB" id="A0A0F9L8L4"/>
<dbReference type="InterPro" id="IPR005900">
    <property type="entry name" value="6-phosphogluconolactonase_DevB"/>
</dbReference>
<comment type="caution">
    <text evidence="3">The sequence shown here is derived from an EMBL/GenBank/DDBJ whole genome shotgun (WGS) entry which is preliminary data.</text>
</comment>
<accession>A0A0F9L8L4</accession>
<dbReference type="EMBL" id="LAZR01006566">
    <property type="protein sequence ID" value="KKM91224.1"/>
    <property type="molecule type" value="Genomic_DNA"/>
</dbReference>